<dbReference type="PANTHER" id="PTHR23022:SF135">
    <property type="entry name" value="SI:DKEY-77F5.3"/>
    <property type="match status" value="1"/>
</dbReference>
<protein>
    <recommendedName>
        <fullName evidence="1">Tc1-like transposase DDE domain-containing protein</fullName>
    </recommendedName>
</protein>
<keyword evidence="3" id="KW-1185">Reference proteome</keyword>
<proteinExistence type="predicted"/>
<dbReference type="InterPro" id="IPR038717">
    <property type="entry name" value="Tc1-like_DDE_dom"/>
</dbReference>
<sequence>MENRLKWCSGKAYWGYAKWKYVVWSNESKFNIVGNDGGARVLREEGERYDSNHVMKTTKFVVLDAKVNQVEYLKCLQENYLPWISEMIEKEGTTFILQEDGAPGHTGKIARNWKNGQPEILDFDFWPAQSPDLNPIEHLWAILEKELKVEDT</sequence>
<dbReference type="Gene3D" id="3.30.420.10">
    <property type="entry name" value="Ribonuclease H-like superfamily/Ribonuclease H"/>
    <property type="match status" value="1"/>
</dbReference>
<accession>A0A0B7NW95</accession>
<organism evidence="2 3">
    <name type="scientific">Parasitella parasitica</name>
    <dbReference type="NCBI Taxonomy" id="35722"/>
    <lineage>
        <taxon>Eukaryota</taxon>
        <taxon>Fungi</taxon>
        <taxon>Fungi incertae sedis</taxon>
        <taxon>Mucoromycota</taxon>
        <taxon>Mucoromycotina</taxon>
        <taxon>Mucoromycetes</taxon>
        <taxon>Mucorales</taxon>
        <taxon>Mucorineae</taxon>
        <taxon>Mucoraceae</taxon>
        <taxon>Parasitella</taxon>
    </lineage>
</organism>
<gene>
    <name evidence="2" type="primary">PARPA_13654.1 scaffold 47024</name>
</gene>
<dbReference type="Pfam" id="PF13358">
    <property type="entry name" value="DDE_3"/>
    <property type="match status" value="1"/>
</dbReference>
<dbReference type="InterPro" id="IPR036397">
    <property type="entry name" value="RNaseH_sf"/>
</dbReference>
<dbReference type="PANTHER" id="PTHR23022">
    <property type="entry name" value="TRANSPOSABLE ELEMENT-RELATED"/>
    <property type="match status" value="1"/>
</dbReference>
<feature type="domain" description="Tc1-like transposase DDE" evidence="1">
    <location>
        <begin position="70"/>
        <end position="148"/>
    </location>
</feature>
<evidence type="ECO:0000259" key="1">
    <source>
        <dbReference type="Pfam" id="PF13358"/>
    </source>
</evidence>
<dbReference type="Proteomes" id="UP000054107">
    <property type="component" value="Unassembled WGS sequence"/>
</dbReference>
<reference evidence="2 3" key="1">
    <citation type="submission" date="2014-09" db="EMBL/GenBank/DDBJ databases">
        <authorList>
            <person name="Ellenberger Sabrina"/>
        </authorList>
    </citation>
    <scope>NUCLEOTIDE SEQUENCE [LARGE SCALE GENOMIC DNA]</scope>
    <source>
        <strain evidence="2 3">CBS 412.66</strain>
    </source>
</reference>
<dbReference type="OrthoDB" id="2416077at2759"/>
<dbReference type="STRING" id="35722.A0A0B7NW95"/>
<dbReference type="AlphaFoldDB" id="A0A0B7NW95"/>
<dbReference type="InterPro" id="IPR052338">
    <property type="entry name" value="Transposase_5"/>
</dbReference>
<name>A0A0B7NW95_9FUNG</name>
<dbReference type="EMBL" id="LN734024">
    <property type="protein sequence ID" value="CEP19339.1"/>
    <property type="molecule type" value="Genomic_DNA"/>
</dbReference>
<evidence type="ECO:0000313" key="3">
    <source>
        <dbReference type="Proteomes" id="UP000054107"/>
    </source>
</evidence>
<evidence type="ECO:0000313" key="2">
    <source>
        <dbReference type="EMBL" id="CEP19339.1"/>
    </source>
</evidence>
<dbReference type="GO" id="GO:0003676">
    <property type="term" value="F:nucleic acid binding"/>
    <property type="evidence" value="ECO:0007669"/>
    <property type="project" value="InterPro"/>
</dbReference>